<feature type="domain" description="Protein kinase" evidence="6">
    <location>
        <begin position="61"/>
        <end position="329"/>
    </location>
</feature>
<gene>
    <name evidence="7" type="ORF">I596_2220</name>
</gene>
<evidence type="ECO:0000313" key="8">
    <source>
        <dbReference type="Proteomes" id="UP000076830"/>
    </source>
</evidence>
<evidence type="ECO:0000256" key="2">
    <source>
        <dbReference type="ARBA" id="ARBA00022741"/>
    </source>
</evidence>
<accession>A0A167GZ42</accession>
<dbReference type="Proteomes" id="UP000076830">
    <property type="component" value="Chromosome"/>
</dbReference>
<keyword evidence="3 7" id="KW-0418">Kinase</keyword>
<name>A0A167GZ42_9GAMM</name>
<dbReference type="KEGG" id="dko:I596_2220"/>
<keyword evidence="8" id="KW-1185">Reference proteome</keyword>
<evidence type="ECO:0000256" key="4">
    <source>
        <dbReference type="ARBA" id="ARBA00022840"/>
    </source>
</evidence>
<dbReference type="GO" id="GO:0004674">
    <property type="term" value="F:protein serine/threonine kinase activity"/>
    <property type="evidence" value="ECO:0007669"/>
    <property type="project" value="UniProtKB-KW"/>
</dbReference>
<evidence type="ECO:0000256" key="3">
    <source>
        <dbReference type="ARBA" id="ARBA00022777"/>
    </source>
</evidence>
<dbReference type="SMART" id="SM00220">
    <property type="entry name" value="S_TKc"/>
    <property type="match status" value="1"/>
</dbReference>
<dbReference type="CDD" id="cd14014">
    <property type="entry name" value="STKc_PknB_like"/>
    <property type="match status" value="1"/>
</dbReference>
<dbReference type="Gene3D" id="3.30.200.20">
    <property type="entry name" value="Phosphorylase Kinase, domain 1"/>
    <property type="match status" value="1"/>
</dbReference>
<dbReference type="EMBL" id="CP015249">
    <property type="protein sequence ID" value="ANB18232.1"/>
    <property type="molecule type" value="Genomic_DNA"/>
</dbReference>
<dbReference type="SUPFAM" id="SSF56112">
    <property type="entry name" value="Protein kinase-like (PK-like)"/>
    <property type="match status" value="1"/>
</dbReference>
<dbReference type="PANTHER" id="PTHR43289:SF6">
    <property type="entry name" value="SERINE_THREONINE-PROTEIN KINASE NEKL-3"/>
    <property type="match status" value="1"/>
</dbReference>
<dbReference type="Gene3D" id="1.10.510.10">
    <property type="entry name" value="Transferase(Phosphotransferase) domain 1"/>
    <property type="match status" value="1"/>
</dbReference>
<protein>
    <submittedName>
        <fullName evidence="7">Non-specific serine/threonine protein kinase</fullName>
    </submittedName>
</protein>
<dbReference type="Pfam" id="PF00069">
    <property type="entry name" value="Pkinase"/>
    <property type="match status" value="1"/>
</dbReference>
<keyword evidence="7" id="KW-0723">Serine/threonine-protein kinase</keyword>
<dbReference type="InterPro" id="IPR011009">
    <property type="entry name" value="Kinase-like_dom_sf"/>
</dbReference>
<keyword evidence="2 5" id="KW-0547">Nucleotide-binding</keyword>
<evidence type="ECO:0000259" key="6">
    <source>
        <dbReference type="PROSITE" id="PS50011"/>
    </source>
</evidence>
<feature type="binding site" evidence="5">
    <location>
        <position position="90"/>
    </location>
    <ligand>
        <name>ATP</name>
        <dbReference type="ChEBI" id="CHEBI:30616"/>
    </ligand>
</feature>
<reference evidence="7 8" key="1">
    <citation type="submission" date="2016-04" db="EMBL/GenBank/DDBJ databases">
        <title>Complete genome sequence of Dokdonella koreensis DS-123T.</title>
        <authorList>
            <person name="Kim J.F."/>
            <person name="Lee H."/>
            <person name="Kwak M.-J."/>
        </authorList>
    </citation>
    <scope>NUCLEOTIDE SEQUENCE [LARGE SCALE GENOMIC DNA]</scope>
    <source>
        <strain evidence="7 8">DS-123</strain>
    </source>
</reference>
<dbReference type="InterPro" id="IPR000719">
    <property type="entry name" value="Prot_kinase_dom"/>
</dbReference>
<dbReference type="InterPro" id="IPR017441">
    <property type="entry name" value="Protein_kinase_ATP_BS"/>
</dbReference>
<dbReference type="OrthoDB" id="5948879at2"/>
<dbReference type="PATRIC" id="fig|1300342.3.peg.2164"/>
<evidence type="ECO:0000256" key="5">
    <source>
        <dbReference type="PROSITE-ProRule" id="PRU10141"/>
    </source>
</evidence>
<dbReference type="PROSITE" id="PS50011">
    <property type="entry name" value="PROTEIN_KINASE_DOM"/>
    <property type="match status" value="1"/>
</dbReference>
<dbReference type="GO" id="GO:0005524">
    <property type="term" value="F:ATP binding"/>
    <property type="evidence" value="ECO:0007669"/>
    <property type="project" value="UniProtKB-UniRule"/>
</dbReference>
<dbReference type="AlphaFoldDB" id="A0A167GZ42"/>
<keyword evidence="4 5" id="KW-0067">ATP-binding</keyword>
<dbReference type="PANTHER" id="PTHR43289">
    <property type="entry name" value="MITOGEN-ACTIVATED PROTEIN KINASE KINASE KINASE 20-RELATED"/>
    <property type="match status" value="1"/>
</dbReference>
<organism evidence="7 8">
    <name type="scientific">Dokdonella koreensis DS-123</name>
    <dbReference type="NCBI Taxonomy" id="1300342"/>
    <lineage>
        <taxon>Bacteria</taxon>
        <taxon>Pseudomonadati</taxon>
        <taxon>Pseudomonadota</taxon>
        <taxon>Gammaproteobacteria</taxon>
        <taxon>Lysobacterales</taxon>
        <taxon>Rhodanobacteraceae</taxon>
        <taxon>Dokdonella</taxon>
    </lineage>
</organism>
<proteinExistence type="predicted"/>
<evidence type="ECO:0000256" key="1">
    <source>
        <dbReference type="ARBA" id="ARBA00022679"/>
    </source>
</evidence>
<dbReference type="PROSITE" id="PS00107">
    <property type="entry name" value="PROTEIN_KINASE_ATP"/>
    <property type="match status" value="1"/>
</dbReference>
<dbReference type="STRING" id="1300342.I596_2220"/>
<evidence type="ECO:0000313" key="7">
    <source>
        <dbReference type="EMBL" id="ANB18232.1"/>
    </source>
</evidence>
<dbReference type="RefSeq" id="WP_067647380.1">
    <property type="nucleotide sequence ID" value="NZ_CP015249.1"/>
</dbReference>
<keyword evidence="1" id="KW-0808">Transferase</keyword>
<sequence>MNDESLQRFVEQLADRAALDWDAAARELSPPQLRALRRIESIAAAYRSAAAVPAAGRFQRLVLRERIGGGFGGEVWRAHDPLLDRTVALKLRPAAPLEARQQARLLDEACLLARIDHPNVLRVLGAEVEHGRTGIWSEFVDGENLDERLQREGRFGGEEVRAIGSAMCGALAAVHQAGFAHGDVKPANLLRTREGRYVLCDLGSAVPLHPGGHPGPPLSGSPLYLAPEVLAGGRPSVASDLYALGATLFHLLAGTAPVVGANLDALLAAHRAGHRLHLRDRRPDLPARLVGAIERAIAPDPAQRPASAGAFEAALAAPPRSLSTLLAWIAAALAATVIAVLALRPPPPEPLAVEVHWLRGDTAAPLFDGAPVRRGDTLYLELRCARRCWAYVLAEDGAREVATLFPLPQTRANPLDPTATVRLPGSVAGTDRQWRIGAANGSEERLLLVVAPQALPALEQAGAGRAIADGSGDDDERFRGVDAIVPSAAARRSAGLEALASDLRATASPLAETHWLRLRRSDAGAAPAAR</sequence>